<dbReference type="GO" id="GO:0005737">
    <property type="term" value="C:cytoplasm"/>
    <property type="evidence" value="ECO:0007669"/>
    <property type="project" value="TreeGrafter"/>
</dbReference>
<dbReference type="AlphaFoldDB" id="A0AA40EWJ4"/>
<protein>
    <recommendedName>
        <fullName evidence="7">TauD/TfdA-like domain-containing protein</fullName>
    </recommendedName>
</protein>
<organism evidence="8 9">
    <name type="scientific">Schizothecium vesticola</name>
    <dbReference type="NCBI Taxonomy" id="314040"/>
    <lineage>
        <taxon>Eukaryota</taxon>
        <taxon>Fungi</taxon>
        <taxon>Dikarya</taxon>
        <taxon>Ascomycota</taxon>
        <taxon>Pezizomycotina</taxon>
        <taxon>Sordariomycetes</taxon>
        <taxon>Sordariomycetidae</taxon>
        <taxon>Sordariales</taxon>
        <taxon>Schizotheciaceae</taxon>
        <taxon>Schizothecium</taxon>
    </lineage>
</organism>
<evidence type="ECO:0000256" key="3">
    <source>
        <dbReference type="ARBA" id="ARBA00022723"/>
    </source>
</evidence>
<feature type="domain" description="TauD/TfdA-like" evidence="7">
    <location>
        <begin position="34"/>
        <end position="326"/>
    </location>
</feature>
<evidence type="ECO:0000313" key="9">
    <source>
        <dbReference type="Proteomes" id="UP001172155"/>
    </source>
</evidence>
<dbReference type="PANTHER" id="PTHR30468:SF10">
    <property type="entry name" value="TAUD_TFDA-LIKE DOMAIN-CONTAINING PROTEIN"/>
    <property type="match status" value="1"/>
</dbReference>
<evidence type="ECO:0000256" key="4">
    <source>
        <dbReference type="ARBA" id="ARBA00022964"/>
    </source>
</evidence>
<dbReference type="InterPro" id="IPR003819">
    <property type="entry name" value="TauD/TfdA-like"/>
</dbReference>
<dbReference type="EMBL" id="JAUKUD010000004">
    <property type="protein sequence ID" value="KAK0746862.1"/>
    <property type="molecule type" value="Genomic_DNA"/>
</dbReference>
<evidence type="ECO:0000256" key="1">
    <source>
        <dbReference type="ARBA" id="ARBA00001954"/>
    </source>
</evidence>
<evidence type="ECO:0000259" key="7">
    <source>
        <dbReference type="Pfam" id="PF02668"/>
    </source>
</evidence>
<dbReference type="Pfam" id="PF02668">
    <property type="entry name" value="TauD"/>
    <property type="match status" value="1"/>
</dbReference>
<keyword evidence="3" id="KW-0479">Metal-binding</keyword>
<dbReference type="GO" id="GO:0046872">
    <property type="term" value="F:metal ion binding"/>
    <property type="evidence" value="ECO:0007669"/>
    <property type="project" value="UniProtKB-KW"/>
</dbReference>
<keyword evidence="5" id="KW-0560">Oxidoreductase</keyword>
<dbReference type="Proteomes" id="UP001172155">
    <property type="component" value="Unassembled WGS sequence"/>
</dbReference>
<dbReference type="FunFam" id="3.60.130.10:FF:000005">
    <property type="entry name" value="TfdA family taurine dioxygenase"/>
    <property type="match status" value="1"/>
</dbReference>
<dbReference type="InterPro" id="IPR051323">
    <property type="entry name" value="AtsK-like"/>
</dbReference>
<accession>A0AA40EWJ4</accession>
<dbReference type="GO" id="GO:0016706">
    <property type="term" value="F:2-oxoglutarate-dependent dioxygenase activity"/>
    <property type="evidence" value="ECO:0007669"/>
    <property type="project" value="TreeGrafter"/>
</dbReference>
<proteinExistence type="inferred from homology"/>
<dbReference type="InterPro" id="IPR042098">
    <property type="entry name" value="TauD-like_sf"/>
</dbReference>
<sequence length="361" mass="39936">MAPSAIESSPIAGIAPPRRKPLALSGALDAHESFDVTPVIGREFPSANLVDWLNAPNADDLLRDLAITISQRGVVFFRAQDGLTNELQKKLILRLGELTGRPATSSLHIHPLLNSERDLGGDDPEISTISSVQTKQYYRSNGPSELSPKKQNTAQWHSDIAFEPVPADYTSLRLVELPSTGGDTLWASGYEIYDRISEPYQKFLETLTVTFEQPGFRQVAEKAGFTLYDKPRGAAENVGTELKAVHPVVRTNPVTGWKSIFPVGGHVKHVNGVTEEESSRLLAWFLDIVYKGHDLQVRLKWKNPNDIAIWDNRSVFHTATFDYLDGSYGERFGNRAVGLGEVPYFDPGSSSRREALGRTAH</sequence>
<comment type="caution">
    <text evidence="8">The sequence shown here is derived from an EMBL/GenBank/DDBJ whole genome shotgun (WGS) entry which is preliminary data.</text>
</comment>
<keyword evidence="6" id="KW-0408">Iron</keyword>
<evidence type="ECO:0000256" key="2">
    <source>
        <dbReference type="ARBA" id="ARBA00005896"/>
    </source>
</evidence>
<evidence type="ECO:0000313" key="8">
    <source>
        <dbReference type="EMBL" id="KAK0746862.1"/>
    </source>
</evidence>
<evidence type="ECO:0000256" key="6">
    <source>
        <dbReference type="ARBA" id="ARBA00023004"/>
    </source>
</evidence>
<name>A0AA40EWJ4_9PEZI</name>
<reference evidence="8" key="1">
    <citation type="submission" date="2023-06" db="EMBL/GenBank/DDBJ databases">
        <title>Genome-scale phylogeny and comparative genomics of the fungal order Sordariales.</title>
        <authorList>
            <consortium name="Lawrence Berkeley National Laboratory"/>
            <person name="Hensen N."/>
            <person name="Bonometti L."/>
            <person name="Westerberg I."/>
            <person name="Brannstrom I.O."/>
            <person name="Guillou S."/>
            <person name="Cros-Aarteil S."/>
            <person name="Calhoun S."/>
            <person name="Haridas S."/>
            <person name="Kuo A."/>
            <person name="Mondo S."/>
            <person name="Pangilinan J."/>
            <person name="Riley R."/>
            <person name="LaButti K."/>
            <person name="Andreopoulos B."/>
            <person name="Lipzen A."/>
            <person name="Chen C."/>
            <person name="Yanf M."/>
            <person name="Daum C."/>
            <person name="Ng V."/>
            <person name="Clum A."/>
            <person name="Steindorff A."/>
            <person name="Ohm R."/>
            <person name="Martin F."/>
            <person name="Silar P."/>
            <person name="Natvig D."/>
            <person name="Lalanne C."/>
            <person name="Gautier V."/>
            <person name="Ament-velasquez S.L."/>
            <person name="Kruys A."/>
            <person name="Hutchinson M.I."/>
            <person name="Powell A.J."/>
            <person name="Barry K."/>
            <person name="Miller A.N."/>
            <person name="Grigoriev I.V."/>
            <person name="Debuchy R."/>
            <person name="Gladieux P."/>
            <person name="Thoren M.H."/>
            <person name="Johannesson H."/>
        </authorList>
    </citation>
    <scope>NUCLEOTIDE SEQUENCE</scope>
    <source>
        <strain evidence="8">SMH3187-1</strain>
    </source>
</reference>
<comment type="similarity">
    <text evidence="2">Belongs to the TfdA dioxygenase family.</text>
</comment>
<dbReference type="Gene3D" id="3.60.130.10">
    <property type="entry name" value="Clavaminate synthase-like"/>
    <property type="match status" value="1"/>
</dbReference>
<keyword evidence="9" id="KW-1185">Reference proteome</keyword>
<evidence type="ECO:0000256" key="5">
    <source>
        <dbReference type="ARBA" id="ARBA00023002"/>
    </source>
</evidence>
<gene>
    <name evidence="8" type="ORF">B0T18DRAFT_324733</name>
</gene>
<dbReference type="SUPFAM" id="SSF51197">
    <property type="entry name" value="Clavaminate synthase-like"/>
    <property type="match status" value="1"/>
</dbReference>
<dbReference type="PANTHER" id="PTHR30468">
    <property type="entry name" value="ALPHA-KETOGLUTARATE-DEPENDENT SULFONATE DIOXYGENASE"/>
    <property type="match status" value="1"/>
</dbReference>
<keyword evidence="4" id="KW-0223">Dioxygenase</keyword>
<comment type="cofactor">
    <cofactor evidence="1">
        <name>Fe(2+)</name>
        <dbReference type="ChEBI" id="CHEBI:29033"/>
    </cofactor>
</comment>